<organism evidence="1 2">
    <name type="scientific">Nocardioides taihuensis</name>
    <dbReference type="NCBI Taxonomy" id="1835606"/>
    <lineage>
        <taxon>Bacteria</taxon>
        <taxon>Bacillati</taxon>
        <taxon>Actinomycetota</taxon>
        <taxon>Actinomycetes</taxon>
        <taxon>Propionibacteriales</taxon>
        <taxon>Nocardioidaceae</taxon>
        <taxon>Nocardioides</taxon>
    </lineage>
</organism>
<protein>
    <submittedName>
        <fullName evidence="1">DUF2332 domain-containing protein</fullName>
    </submittedName>
</protein>
<proteinExistence type="predicted"/>
<dbReference type="Proteomes" id="UP001596087">
    <property type="component" value="Unassembled WGS sequence"/>
</dbReference>
<sequence>MKVSDGSIAERYLDFASYAEGDSTCFAAWARGVAGDPEVHAWLGGLPRPKQQPNLVFAAARWHGAPAPAPYDVLRGALLADDGRIRTTILERATQTNEVGRLATLTPAFAMLRGDEPLALVEVGASAGLCLFPDRFSYAWVTGAGTVREGSGHELACRVEGELPGARVPEVGWRAGVDLHPLDVHDDDAMAWLEVLVWPEHDDRRRSLAAAVAVARAEPPRLDTGDLLERLPALVEEASGHGRVVVFHSAVVAYLDDADRARFDATVRELVAEGACHWVSNEGPAVLPSVTATAPHAAGGQSSFVLGVDGRAVAWTHGHGRTMTWFG</sequence>
<dbReference type="EMBL" id="JBHSKD010000007">
    <property type="protein sequence ID" value="MFC5176366.1"/>
    <property type="molecule type" value="Genomic_DNA"/>
</dbReference>
<keyword evidence="2" id="KW-1185">Reference proteome</keyword>
<dbReference type="Pfam" id="PF10094">
    <property type="entry name" value="DUF2332"/>
    <property type="match status" value="1"/>
</dbReference>
<gene>
    <name evidence="1" type="ORF">ACFPGP_06770</name>
</gene>
<reference evidence="2" key="1">
    <citation type="journal article" date="2019" name="Int. J. Syst. Evol. Microbiol.">
        <title>The Global Catalogue of Microorganisms (GCM) 10K type strain sequencing project: providing services to taxonomists for standard genome sequencing and annotation.</title>
        <authorList>
            <consortium name="The Broad Institute Genomics Platform"/>
            <consortium name="The Broad Institute Genome Sequencing Center for Infectious Disease"/>
            <person name="Wu L."/>
            <person name="Ma J."/>
        </authorList>
    </citation>
    <scope>NUCLEOTIDE SEQUENCE [LARGE SCALE GENOMIC DNA]</scope>
    <source>
        <strain evidence="2">DFY41</strain>
    </source>
</reference>
<comment type="caution">
    <text evidence="1">The sequence shown here is derived from an EMBL/GenBank/DDBJ whole genome shotgun (WGS) entry which is preliminary data.</text>
</comment>
<name>A0ABW0BHT6_9ACTN</name>
<dbReference type="InterPro" id="IPR011200">
    <property type="entry name" value="UCP012608"/>
</dbReference>
<evidence type="ECO:0000313" key="1">
    <source>
        <dbReference type="EMBL" id="MFC5176366.1"/>
    </source>
</evidence>
<evidence type="ECO:0000313" key="2">
    <source>
        <dbReference type="Proteomes" id="UP001596087"/>
    </source>
</evidence>
<dbReference type="RefSeq" id="WP_378588622.1">
    <property type="nucleotide sequence ID" value="NZ_JBHSKD010000007.1"/>
</dbReference>
<accession>A0ABW0BHT6</accession>